<evidence type="ECO:0000313" key="3">
    <source>
        <dbReference type="Proteomes" id="UP001499951"/>
    </source>
</evidence>
<feature type="signal peptide" evidence="1">
    <location>
        <begin position="1"/>
        <end position="28"/>
    </location>
</feature>
<name>A0ABN1EPC2_9PROT</name>
<gene>
    <name evidence="2" type="ORF">GCM10008942_19690</name>
</gene>
<sequence>MLKLARRGGAWTFVAGTFFLTVLSPACAAQESPNPTYIVRHDRWSDSDERDYEHFIAAIGESDCATLNECLHSRANPFAASDPPSRRFESDCADLPYVLRFYFAWKRGLPFSYASAVAPRDGSADDIRYSRMGNKVSARTDVRSGRNALEAIARLRADISTATYRIHPDLDGTDLYSPAIKPGSIRPGTVVYDTAGHVAIVYRVDPDGRVHSFDAHTDFTLTQMTFDVRFARMRPSQGSGFKNWRPLRLTGAERAADGSLRGGHVEIAANKDIADFSTEQFYGTGPRPADAAWASGPFTVNGERLDFYDFVRARLAGKLMFHPVREVAEMTGSLCNDLQYRAAAVDLSRALASRPHPVRLPRNIYGTDGDWEMFSTPSRDARLKTAFKYLRDTAQRFVEMDRKGDRTHLAYSGTDLPADLLKAYRRAAAACTISYHRSDGSTVSLSFGEARARLFALSFDPYHCPERRWGAHDPRELATCREDADKRAWYDAEQPLRNQIDRTYDARMDFTLEDLHHQPAIATPDTDVEGYLEQITRKQARN</sequence>
<feature type="chain" id="PRO_5047473723" description="YARHG domain-containing protein" evidence="1">
    <location>
        <begin position="29"/>
        <end position="542"/>
    </location>
</feature>
<keyword evidence="3" id="KW-1185">Reference proteome</keyword>
<evidence type="ECO:0008006" key="4">
    <source>
        <dbReference type="Google" id="ProtNLM"/>
    </source>
</evidence>
<evidence type="ECO:0000313" key="2">
    <source>
        <dbReference type="EMBL" id="GAA0571038.1"/>
    </source>
</evidence>
<evidence type="ECO:0000256" key="1">
    <source>
        <dbReference type="SAM" id="SignalP"/>
    </source>
</evidence>
<organism evidence="2 3">
    <name type="scientific">Rhizomicrobium electricum</name>
    <dbReference type="NCBI Taxonomy" id="480070"/>
    <lineage>
        <taxon>Bacteria</taxon>
        <taxon>Pseudomonadati</taxon>
        <taxon>Pseudomonadota</taxon>
        <taxon>Alphaproteobacteria</taxon>
        <taxon>Micropepsales</taxon>
        <taxon>Micropepsaceae</taxon>
        <taxon>Rhizomicrobium</taxon>
    </lineage>
</organism>
<keyword evidence="1" id="KW-0732">Signal</keyword>
<dbReference type="RefSeq" id="WP_166934036.1">
    <property type="nucleotide sequence ID" value="NZ_BAAADD010000005.1"/>
</dbReference>
<dbReference type="Proteomes" id="UP001499951">
    <property type="component" value="Unassembled WGS sequence"/>
</dbReference>
<protein>
    <recommendedName>
        <fullName evidence="4">YARHG domain-containing protein</fullName>
    </recommendedName>
</protein>
<proteinExistence type="predicted"/>
<comment type="caution">
    <text evidence="2">The sequence shown here is derived from an EMBL/GenBank/DDBJ whole genome shotgun (WGS) entry which is preliminary data.</text>
</comment>
<reference evidence="2 3" key="1">
    <citation type="journal article" date="2019" name="Int. J. Syst. Evol. Microbiol.">
        <title>The Global Catalogue of Microorganisms (GCM) 10K type strain sequencing project: providing services to taxonomists for standard genome sequencing and annotation.</title>
        <authorList>
            <consortium name="The Broad Institute Genomics Platform"/>
            <consortium name="The Broad Institute Genome Sequencing Center for Infectious Disease"/>
            <person name="Wu L."/>
            <person name="Ma J."/>
        </authorList>
    </citation>
    <scope>NUCLEOTIDE SEQUENCE [LARGE SCALE GENOMIC DNA]</scope>
    <source>
        <strain evidence="2 3">JCM 15089</strain>
    </source>
</reference>
<accession>A0ABN1EPC2</accession>
<dbReference type="EMBL" id="BAAADD010000005">
    <property type="protein sequence ID" value="GAA0571038.1"/>
    <property type="molecule type" value="Genomic_DNA"/>
</dbReference>